<dbReference type="KEGG" id="nfn:NFRAN_2660"/>
<organism evidence="1 2">
    <name type="scientific">Candidatus Nitrosocosmicus franklandianus</name>
    <dbReference type="NCBI Taxonomy" id="1798806"/>
    <lineage>
        <taxon>Archaea</taxon>
        <taxon>Nitrososphaerota</taxon>
        <taxon>Nitrososphaeria</taxon>
        <taxon>Nitrososphaerales</taxon>
        <taxon>Nitrososphaeraceae</taxon>
        <taxon>Candidatus Nitrosocosmicus</taxon>
    </lineage>
</organism>
<evidence type="ECO:0000313" key="2">
    <source>
        <dbReference type="Proteomes" id="UP000294299"/>
    </source>
</evidence>
<name>A0A484IB38_9ARCH</name>
<sequence length="43" mass="5154">MISAYELDEKIKNDLVENKYVEKILQKPIKMRELIQEAIEMIC</sequence>
<keyword evidence="2" id="KW-1185">Reference proteome</keyword>
<proteinExistence type="predicted"/>
<protein>
    <submittedName>
        <fullName evidence="1">Response regulator receiver domain protein</fullName>
    </submittedName>
</protein>
<dbReference type="AlphaFoldDB" id="A0A484IB38"/>
<gene>
    <name evidence="1" type="ORF">NFRAN_2660</name>
</gene>
<reference evidence="1 2" key="1">
    <citation type="submission" date="2019-02" db="EMBL/GenBank/DDBJ databases">
        <authorList>
            <person name="Lehtovirta-Morley E L."/>
        </authorList>
    </citation>
    <scope>NUCLEOTIDE SEQUENCE [LARGE SCALE GENOMIC DNA]</scope>
    <source>
        <strain evidence="1">NFRAN1</strain>
    </source>
</reference>
<accession>A0A484IB38</accession>
<dbReference type="Proteomes" id="UP000294299">
    <property type="component" value="Chromosome NFRAN"/>
</dbReference>
<dbReference type="EMBL" id="LR216287">
    <property type="protein sequence ID" value="VFJ14982.1"/>
    <property type="molecule type" value="Genomic_DNA"/>
</dbReference>
<evidence type="ECO:0000313" key="1">
    <source>
        <dbReference type="EMBL" id="VFJ14982.1"/>
    </source>
</evidence>